<proteinExistence type="predicted"/>
<name>A0ABW5HU71_9PSEU</name>
<evidence type="ECO:0000256" key="1">
    <source>
        <dbReference type="SAM" id="MobiDB-lite"/>
    </source>
</evidence>
<gene>
    <name evidence="2" type="ORF">ACFSUT_08415</name>
</gene>
<accession>A0ABW5HU71</accession>
<reference evidence="3" key="1">
    <citation type="journal article" date="2019" name="Int. J. Syst. Evol. Microbiol.">
        <title>The Global Catalogue of Microorganisms (GCM) 10K type strain sequencing project: providing services to taxonomists for standard genome sequencing and annotation.</title>
        <authorList>
            <consortium name="The Broad Institute Genomics Platform"/>
            <consortium name="The Broad Institute Genome Sequencing Center for Infectious Disease"/>
            <person name="Wu L."/>
            <person name="Ma J."/>
        </authorList>
    </citation>
    <scope>NUCLEOTIDE SEQUENCE [LARGE SCALE GENOMIC DNA]</scope>
    <source>
        <strain evidence="3">CGMCC 4.7638</strain>
    </source>
</reference>
<dbReference type="Proteomes" id="UP001597542">
    <property type="component" value="Unassembled WGS sequence"/>
</dbReference>
<dbReference type="EMBL" id="JBHUKQ010000008">
    <property type="protein sequence ID" value="MFD2480292.1"/>
    <property type="molecule type" value="Genomic_DNA"/>
</dbReference>
<protein>
    <recommendedName>
        <fullName evidence="4">XRE family transcriptional regulator</fullName>
    </recommendedName>
</protein>
<comment type="caution">
    <text evidence="2">The sequence shown here is derived from an EMBL/GenBank/DDBJ whole genome shotgun (WGS) entry which is preliminary data.</text>
</comment>
<evidence type="ECO:0000313" key="3">
    <source>
        <dbReference type="Proteomes" id="UP001597542"/>
    </source>
</evidence>
<dbReference type="RefSeq" id="WP_344287396.1">
    <property type="nucleotide sequence ID" value="NZ_BAAAHV010000028.1"/>
</dbReference>
<evidence type="ECO:0008006" key="4">
    <source>
        <dbReference type="Google" id="ProtNLM"/>
    </source>
</evidence>
<keyword evidence="3" id="KW-1185">Reference proteome</keyword>
<sequence>MNNSDRPAQTDVAHESAAPNADGGLDRAAKADAKLRNVLGRVLRSVREGRGFSWSGSAPAMGTGATASHEFGTRASTVARFTLYCNVRGLSPSRMVDRAYGEKTADGTAVLGLAELARSGYLLACWAESRLGEPPLCSMRRLPVPLTAQGSLAEMFEHDRGQVLAGLKAA</sequence>
<feature type="region of interest" description="Disordered" evidence="1">
    <location>
        <begin position="1"/>
        <end position="25"/>
    </location>
</feature>
<evidence type="ECO:0000313" key="2">
    <source>
        <dbReference type="EMBL" id="MFD2480292.1"/>
    </source>
</evidence>
<organism evidence="2 3">
    <name type="scientific">Amycolatopsis albidoflavus</name>
    <dbReference type="NCBI Taxonomy" id="102226"/>
    <lineage>
        <taxon>Bacteria</taxon>
        <taxon>Bacillati</taxon>
        <taxon>Actinomycetota</taxon>
        <taxon>Actinomycetes</taxon>
        <taxon>Pseudonocardiales</taxon>
        <taxon>Pseudonocardiaceae</taxon>
        <taxon>Amycolatopsis</taxon>
    </lineage>
</organism>